<keyword evidence="3" id="KW-1185">Reference proteome</keyword>
<gene>
    <name evidence="2" type="ORF">EDD60_106131</name>
</gene>
<dbReference type="Proteomes" id="UP000295515">
    <property type="component" value="Unassembled WGS sequence"/>
</dbReference>
<dbReference type="GO" id="GO:0003677">
    <property type="term" value="F:DNA binding"/>
    <property type="evidence" value="ECO:0007669"/>
    <property type="project" value="InterPro"/>
</dbReference>
<dbReference type="SUPFAM" id="SSF46689">
    <property type="entry name" value="Homeodomain-like"/>
    <property type="match status" value="1"/>
</dbReference>
<dbReference type="RefSeq" id="WP_066446936.1">
    <property type="nucleotide sequence ID" value="NZ_DBGCPY010000108.1"/>
</dbReference>
<dbReference type="GeneID" id="98915086"/>
<dbReference type="Gene3D" id="3.40.50.10490">
    <property type="entry name" value="Glucose-6-phosphate isomerase like protein, domain 1"/>
    <property type="match status" value="1"/>
</dbReference>
<organism evidence="2 3">
    <name type="scientific">Longibaculum muris</name>
    <dbReference type="NCBI Taxonomy" id="1796628"/>
    <lineage>
        <taxon>Bacteria</taxon>
        <taxon>Bacillati</taxon>
        <taxon>Bacillota</taxon>
        <taxon>Erysipelotrichia</taxon>
        <taxon>Erysipelotrichales</taxon>
        <taxon>Coprobacillaceae</taxon>
        <taxon>Longibaculum</taxon>
    </lineage>
</organism>
<evidence type="ECO:0000259" key="1">
    <source>
        <dbReference type="PROSITE" id="PS51071"/>
    </source>
</evidence>
<comment type="caution">
    <text evidence="2">The sequence shown here is derived from an EMBL/GenBank/DDBJ whole genome shotgun (WGS) entry which is preliminary data.</text>
</comment>
<dbReference type="EMBL" id="SMCQ01000006">
    <property type="protein sequence ID" value="TCW00789.1"/>
    <property type="molecule type" value="Genomic_DNA"/>
</dbReference>
<dbReference type="PANTHER" id="PTHR30514:SF21">
    <property type="entry name" value="RPIR-FAMILY TRANSCRIPTIONAL REGULATOR"/>
    <property type="match status" value="1"/>
</dbReference>
<dbReference type="InterPro" id="IPR001347">
    <property type="entry name" value="SIS_dom"/>
</dbReference>
<dbReference type="PROSITE" id="PS51071">
    <property type="entry name" value="HTH_RPIR"/>
    <property type="match status" value="1"/>
</dbReference>
<dbReference type="Gene3D" id="1.10.10.10">
    <property type="entry name" value="Winged helix-like DNA-binding domain superfamily/Winged helix DNA-binding domain"/>
    <property type="match status" value="1"/>
</dbReference>
<dbReference type="Pfam" id="PF01418">
    <property type="entry name" value="HTH_6"/>
    <property type="match status" value="1"/>
</dbReference>
<name>A0A4R3Z4D0_9FIRM</name>
<dbReference type="GO" id="GO:1901135">
    <property type="term" value="P:carbohydrate derivative metabolic process"/>
    <property type="evidence" value="ECO:0007669"/>
    <property type="project" value="InterPro"/>
</dbReference>
<accession>A0A4R3Z4D0</accession>
<dbReference type="AlphaFoldDB" id="A0A4R3Z4D0"/>
<dbReference type="InterPro" id="IPR047640">
    <property type="entry name" value="RpiR-like"/>
</dbReference>
<sequence>MIIEKLLDANDLTESEKQISQYILDKNNDLSLMTSIELGKNSYTSQSSVIRFYKKLGYHSYREFISRLIIERNEYFKVDDIALEQPTQYFSSYEETQSIISKMYALALIKTNILLNKNTVIRVCNRISSASSIDIYAVGIANVIAKQMAFKLQSLGLSCMFHDGLNMNYIKKLDQRNVSIIIALSGKNPMIQTIAKTLSEQRNYVVSLMGRKEKNVMELCKDNITFFTQEKDDVDVLVDLFSGEYIVNLIYAILKVKMENL</sequence>
<dbReference type="SUPFAM" id="SSF53697">
    <property type="entry name" value="SIS domain"/>
    <property type="match status" value="1"/>
</dbReference>
<protein>
    <submittedName>
        <fullName evidence="2">RpiR family transcriptional regulator</fullName>
    </submittedName>
</protein>
<proteinExistence type="predicted"/>
<dbReference type="Pfam" id="PF01380">
    <property type="entry name" value="SIS"/>
    <property type="match status" value="1"/>
</dbReference>
<dbReference type="GO" id="GO:0097367">
    <property type="term" value="F:carbohydrate derivative binding"/>
    <property type="evidence" value="ECO:0007669"/>
    <property type="project" value="InterPro"/>
</dbReference>
<evidence type="ECO:0000313" key="2">
    <source>
        <dbReference type="EMBL" id="TCW00789.1"/>
    </source>
</evidence>
<dbReference type="InterPro" id="IPR009057">
    <property type="entry name" value="Homeodomain-like_sf"/>
</dbReference>
<reference evidence="2 3" key="1">
    <citation type="submission" date="2019-03" db="EMBL/GenBank/DDBJ databases">
        <title>Genomic Encyclopedia of Type Strains, Phase IV (KMG-IV): sequencing the most valuable type-strain genomes for metagenomic binning, comparative biology and taxonomic classification.</title>
        <authorList>
            <person name="Goeker M."/>
        </authorList>
    </citation>
    <scope>NUCLEOTIDE SEQUENCE [LARGE SCALE GENOMIC DNA]</scope>
    <source>
        <strain evidence="2 3">DSM 29487</strain>
    </source>
</reference>
<evidence type="ECO:0000313" key="3">
    <source>
        <dbReference type="Proteomes" id="UP000295515"/>
    </source>
</evidence>
<dbReference type="GO" id="GO:0003700">
    <property type="term" value="F:DNA-binding transcription factor activity"/>
    <property type="evidence" value="ECO:0007669"/>
    <property type="project" value="InterPro"/>
</dbReference>
<dbReference type="InterPro" id="IPR036388">
    <property type="entry name" value="WH-like_DNA-bd_sf"/>
</dbReference>
<feature type="domain" description="HTH rpiR-type" evidence="1">
    <location>
        <begin position="1"/>
        <end position="75"/>
    </location>
</feature>
<dbReference type="InterPro" id="IPR046348">
    <property type="entry name" value="SIS_dom_sf"/>
</dbReference>
<dbReference type="PANTHER" id="PTHR30514">
    <property type="entry name" value="GLUCOKINASE"/>
    <property type="match status" value="1"/>
</dbReference>
<dbReference type="InterPro" id="IPR000281">
    <property type="entry name" value="HTH_RpiR"/>
</dbReference>